<accession>A0A1F2P996</accession>
<dbReference type="EMBL" id="LYOS01000003">
    <property type="protein sequence ID" value="OFV67664.1"/>
    <property type="molecule type" value="Genomic_DNA"/>
</dbReference>
<dbReference type="Gene3D" id="3.40.1260.10">
    <property type="entry name" value="DsrEFH-like"/>
    <property type="match status" value="1"/>
</dbReference>
<dbReference type="SUPFAM" id="SSF75169">
    <property type="entry name" value="DsrEFH-like"/>
    <property type="match status" value="1"/>
</dbReference>
<evidence type="ECO:0000313" key="3">
    <source>
        <dbReference type="Proteomes" id="UP000186940"/>
    </source>
</evidence>
<dbReference type="InterPro" id="IPR032836">
    <property type="entry name" value="DsrE2-like"/>
</dbReference>
<gene>
    <name evidence="2" type="ORF">SCAL_001039</name>
</gene>
<comment type="caution">
    <text evidence="2">The sequence shown here is derived from an EMBL/GenBank/DDBJ whole genome shotgun (WGS) entry which is preliminary data.</text>
</comment>
<organism evidence="2 3">
    <name type="scientific">Candidatus Syntropharchaeum caldarium</name>
    <dbReference type="NCBI Taxonomy" id="1838285"/>
    <lineage>
        <taxon>Archaea</taxon>
        <taxon>Methanobacteriati</taxon>
        <taxon>Methanobacteriota</taxon>
        <taxon>Stenosarchaea group</taxon>
        <taxon>Methanomicrobia</taxon>
        <taxon>Methanosarcinales</taxon>
        <taxon>ANME-2 cluster</taxon>
        <taxon>Candidatus Syntropharchaeum</taxon>
    </lineage>
</organism>
<name>A0A1F2P996_9EURY</name>
<dbReference type="PANTHER" id="PTHR34655:SF2">
    <property type="entry name" value="PEROXIREDOXIN FAMILY PROTEIN"/>
    <property type="match status" value="1"/>
</dbReference>
<dbReference type="PATRIC" id="fig|1838285.3.peg.1057"/>
<proteinExistence type="predicted"/>
<evidence type="ECO:0000256" key="1">
    <source>
        <dbReference type="SAM" id="Phobius"/>
    </source>
</evidence>
<dbReference type="Proteomes" id="UP000186940">
    <property type="component" value="Unassembled WGS sequence"/>
</dbReference>
<dbReference type="Pfam" id="PF13686">
    <property type="entry name" value="DrsE_2"/>
    <property type="match status" value="1"/>
</dbReference>
<evidence type="ECO:0000313" key="2">
    <source>
        <dbReference type="EMBL" id="OFV67664.1"/>
    </source>
</evidence>
<keyword evidence="3" id="KW-1185">Reference proteome</keyword>
<keyword evidence="1" id="KW-0812">Transmembrane</keyword>
<keyword evidence="1" id="KW-0472">Membrane</keyword>
<sequence length="162" mass="17646">MDEHVSDNASIIVFSGDLDKILAAFVIATGAASMGMEVTMYFTFWGLSAIRKPDGKSKGKGLMDRLFGMMIPKGPAKLKLSQMHMCGMGTSMMRSVMRKKNVPSIEDMIKDASDLGIRIVACSMAMDVMGLKREELLDEVDEVTGVASFIAEAEKAHITLFV</sequence>
<protein>
    <submittedName>
        <fullName evidence="2">Pyridine nucleotide-disulfide oxidoreductase</fullName>
    </submittedName>
</protein>
<dbReference type="AlphaFoldDB" id="A0A1F2P996"/>
<dbReference type="STRING" id="1838285.SCAL_001039"/>
<dbReference type="PANTHER" id="PTHR34655">
    <property type="entry name" value="CONSERVED WITHIN P. AEROPHILUM"/>
    <property type="match status" value="1"/>
</dbReference>
<reference evidence="2" key="1">
    <citation type="submission" date="2016-05" db="EMBL/GenBank/DDBJ databases">
        <title>Microbial consortia oxidize butane by reversing methanogenesis.</title>
        <authorList>
            <person name="Laso-Perez R."/>
            <person name="Richter M."/>
            <person name="Wegener G."/>
            <person name="Musat F."/>
        </authorList>
    </citation>
    <scope>NUCLEOTIDE SEQUENCE [LARGE SCALE GENOMIC DNA]</scope>
    <source>
        <strain evidence="2">BOX2</strain>
    </source>
</reference>
<keyword evidence="1" id="KW-1133">Transmembrane helix</keyword>
<feature type="transmembrane region" description="Helical" evidence="1">
    <location>
        <begin position="21"/>
        <end position="50"/>
    </location>
</feature>
<dbReference type="InterPro" id="IPR027396">
    <property type="entry name" value="DsrEFH-like"/>
</dbReference>